<dbReference type="AlphaFoldDB" id="A0A0V1FF77"/>
<proteinExistence type="predicted"/>
<organism evidence="1 2">
    <name type="scientific">Trichinella pseudospiralis</name>
    <name type="common">Parasitic roundworm</name>
    <dbReference type="NCBI Taxonomy" id="6337"/>
    <lineage>
        <taxon>Eukaryota</taxon>
        <taxon>Metazoa</taxon>
        <taxon>Ecdysozoa</taxon>
        <taxon>Nematoda</taxon>
        <taxon>Enoplea</taxon>
        <taxon>Dorylaimia</taxon>
        <taxon>Trichinellida</taxon>
        <taxon>Trichinellidae</taxon>
        <taxon>Trichinella</taxon>
    </lineage>
</organism>
<accession>A0A0V1FF77</accession>
<protein>
    <submittedName>
        <fullName evidence="1">Uncharacterized protein</fullName>
    </submittedName>
</protein>
<keyword evidence="2" id="KW-1185">Reference proteome</keyword>
<gene>
    <name evidence="1" type="ORF">T4D_16200</name>
</gene>
<sequence>MSQRTFLLSGGQFLIDQSIEMEEFGRNFYSRRIEQRNPNQSRHGHLNRRLVGVVPMEYGVQFPLRSDPNWTVTQKHLLQGGLASEEKFMRKCGGQLLIHQSIEMEEFRRNFVYKQVGHIITAEEYKCQVDLHQRRNLCENEEKAIFVLLSTRVNRYESKNFLLSGDQLLIDRSIEKEEFSTDFVAVPMSHREREICAERAQVACSYFLREKGEYGRKLLNIKRTRRGTMESYSSVGMILEAEWKFHCYRE</sequence>
<dbReference type="Proteomes" id="UP000054995">
    <property type="component" value="Unassembled WGS sequence"/>
</dbReference>
<evidence type="ECO:0000313" key="2">
    <source>
        <dbReference type="Proteomes" id="UP000054995"/>
    </source>
</evidence>
<name>A0A0V1FF77_TRIPS</name>
<comment type="caution">
    <text evidence="1">The sequence shown here is derived from an EMBL/GenBank/DDBJ whole genome shotgun (WGS) entry which is preliminary data.</text>
</comment>
<evidence type="ECO:0000313" key="1">
    <source>
        <dbReference type="EMBL" id="KRY84701.1"/>
    </source>
</evidence>
<dbReference type="EMBL" id="JYDT01000108">
    <property type="protein sequence ID" value="KRY84701.1"/>
    <property type="molecule type" value="Genomic_DNA"/>
</dbReference>
<dbReference type="OrthoDB" id="5941555at2759"/>
<reference evidence="1 2" key="1">
    <citation type="submission" date="2015-01" db="EMBL/GenBank/DDBJ databases">
        <title>Evolution of Trichinella species and genotypes.</title>
        <authorList>
            <person name="Korhonen P.K."/>
            <person name="Edoardo P."/>
            <person name="Giuseppe L.R."/>
            <person name="Gasser R.B."/>
        </authorList>
    </citation>
    <scope>NUCLEOTIDE SEQUENCE [LARGE SCALE GENOMIC DNA]</scope>
    <source>
        <strain evidence="1">ISS470</strain>
    </source>
</reference>